<reference evidence="2" key="2">
    <citation type="submission" date="2018-04" db="EMBL/GenBank/DDBJ databases">
        <title>OnivRS2 (Oryza nivara Reference Sequence Version 2).</title>
        <authorList>
            <person name="Zhang J."/>
            <person name="Kudrna D."/>
            <person name="Lee S."/>
            <person name="Talag J."/>
            <person name="Rajasekar S."/>
            <person name="Welchert J."/>
            <person name="Hsing Y.-I."/>
            <person name="Wing R.A."/>
        </authorList>
    </citation>
    <scope>NUCLEOTIDE SEQUENCE [LARGE SCALE GENOMIC DNA]</scope>
    <source>
        <strain evidence="2">SL10</strain>
    </source>
</reference>
<proteinExistence type="predicted"/>
<dbReference type="AlphaFoldDB" id="A0A0E0J5F5"/>
<feature type="region of interest" description="Disordered" evidence="1">
    <location>
        <begin position="72"/>
        <end position="99"/>
    </location>
</feature>
<dbReference type="Gramene" id="ONIVA11G22810.1">
    <property type="protein sequence ID" value="ONIVA11G22810.1"/>
    <property type="gene ID" value="ONIVA11G22810"/>
</dbReference>
<sequence>MQTPWGKGDLDEKRPGLGFVVGYQSEPLVLVAGNGEEFAAAAAAAAGSLSYPGPCHRSHLFRCHHLHQLLMRPPSPSSLRPVSSRRQDPGPPRRGALAGVSNPKMLGCFQSLMKDFKDHLAVLMVQVAMSSHSKNTALSIKASHGMFQMLVQDGYHLKFPNRIREAPKKACT</sequence>
<keyword evidence="3" id="KW-1185">Reference proteome</keyword>
<evidence type="ECO:0000313" key="2">
    <source>
        <dbReference type="EnsemblPlants" id="ONIVA11G22810.1"/>
    </source>
</evidence>
<accession>A0A0E0J5F5</accession>
<dbReference type="HOGENOM" id="CLU_1557749_0_0_1"/>
<protein>
    <submittedName>
        <fullName evidence="2">Uncharacterized protein</fullName>
    </submittedName>
</protein>
<evidence type="ECO:0000313" key="3">
    <source>
        <dbReference type="Proteomes" id="UP000006591"/>
    </source>
</evidence>
<dbReference type="Proteomes" id="UP000006591">
    <property type="component" value="Chromosome 11"/>
</dbReference>
<organism evidence="2">
    <name type="scientific">Oryza nivara</name>
    <name type="common">Indian wild rice</name>
    <name type="synonym">Oryza sativa f. spontanea</name>
    <dbReference type="NCBI Taxonomy" id="4536"/>
    <lineage>
        <taxon>Eukaryota</taxon>
        <taxon>Viridiplantae</taxon>
        <taxon>Streptophyta</taxon>
        <taxon>Embryophyta</taxon>
        <taxon>Tracheophyta</taxon>
        <taxon>Spermatophyta</taxon>
        <taxon>Magnoliopsida</taxon>
        <taxon>Liliopsida</taxon>
        <taxon>Poales</taxon>
        <taxon>Poaceae</taxon>
        <taxon>BOP clade</taxon>
        <taxon>Oryzoideae</taxon>
        <taxon>Oryzeae</taxon>
        <taxon>Oryzinae</taxon>
        <taxon>Oryza</taxon>
    </lineage>
</organism>
<dbReference type="EnsemblPlants" id="ONIVA11G22810.1">
    <property type="protein sequence ID" value="ONIVA11G22810.1"/>
    <property type="gene ID" value="ONIVA11G22810"/>
</dbReference>
<name>A0A0E0J5F5_ORYNI</name>
<reference evidence="2" key="1">
    <citation type="submission" date="2015-04" db="UniProtKB">
        <authorList>
            <consortium name="EnsemblPlants"/>
        </authorList>
    </citation>
    <scope>IDENTIFICATION</scope>
    <source>
        <strain evidence="2">SL10</strain>
    </source>
</reference>
<evidence type="ECO:0000256" key="1">
    <source>
        <dbReference type="SAM" id="MobiDB-lite"/>
    </source>
</evidence>